<evidence type="ECO:0000313" key="4">
    <source>
        <dbReference type="Proteomes" id="UP001142810"/>
    </source>
</evidence>
<dbReference type="Proteomes" id="UP001142810">
    <property type="component" value="Unassembled WGS sequence"/>
</dbReference>
<organism evidence="3 4">
    <name type="scientific">Alteromonas aquimaris</name>
    <dbReference type="NCBI Taxonomy" id="2998417"/>
    <lineage>
        <taxon>Bacteria</taxon>
        <taxon>Pseudomonadati</taxon>
        <taxon>Pseudomonadota</taxon>
        <taxon>Gammaproteobacteria</taxon>
        <taxon>Alteromonadales</taxon>
        <taxon>Alteromonadaceae</taxon>
        <taxon>Alteromonas/Salinimonas group</taxon>
        <taxon>Alteromonas</taxon>
    </lineage>
</organism>
<dbReference type="RefSeq" id="WP_265616204.1">
    <property type="nucleotide sequence ID" value="NZ_JAPFRD010000005.1"/>
</dbReference>
<proteinExistence type="predicted"/>
<evidence type="ECO:0000256" key="1">
    <source>
        <dbReference type="SAM" id="Coils"/>
    </source>
</evidence>
<feature type="transmembrane region" description="Helical" evidence="2">
    <location>
        <begin position="20"/>
        <end position="38"/>
    </location>
</feature>
<gene>
    <name evidence="3" type="ORF">OPS25_03125</name>
</gene>
<keyword evidence="2" id="KW-1133">Transmembrane helix</keyword>
<keyword evidence="2" id="KW-0472">Membrane</keyword>
<sequence>MKTSQGTDKRAVSSTKLSVFSALLMMMAFGYLLANYFAEKRDRIATASELAVNALTAENNTLTTQVNQLQAQLAILQETNDELSAAIEEYHLEQSELLDTLSLYERIIAPETTQEGFALEQLKISKAAGVNRYRMSFILLQQRQNKAVIKGDLNIVLRGSQSGRPASVEAGSAYLLPEGKLFYRFRFFQAEQVEFSLPDDFIPEFVEVETHVFQFTTLRGQYKKRFEWKLIDS</sequence>
<dbReference type="InterPro" id="IPR046703">
    <property type="entry name" value="DUF6776"/>
</dbReference>
<reference evidence="3" key="1">
    <citation type="submission" date="2022-11" db="EMBL/GenBank/DDBJ databases">
        <title>Alteromonas sp. nov., isolated from sea water of the Qingdao.</title>
        <authorList>
            <person name="Wang Q."/>
        </authorList>
    </citation>
    <scope>NUCLEOTIDE SEQUENCE</scope>
    <source>
        <strain evidence="3">ASW11-7</strain>
    </source>
</reference>
<evidence type="ECO:0000313" key="3">
    <source>
        <dbReference type="EMBL" id="MCW8107495.1"/>
    </source>
</evidence>
<dbReference type="EMBL" id="JAPFRD010000005">
    <property type="protein sequence ID" value="MCW8107495.1"/>
    <property type="molecule type" value="Genomic_DNA"/>
</dbReference>
<dbReference type="Pfam" id="PF20567">
    <property type="entry name" value="DUF6776"/>
    <property type="match status" value="1"/>
</dbReference>
<evidence type="ECO:0000256" key="2">
    <source>
        <dbReference type="SAM" id="Phobius"/>
    </source>
</evidence>
<feature type="coiled-coil region" evidence="1">
    <location>
        <begin position="52"/>
        <end position="96"/>
    </location>
</feature>
<keyword evidence="1" id="KW-0175">Coiled coil</keyword>
<name>A0ABT3P400_9ALTE</name>
<accession>A0ABT3P400</accession>
<keyword evidence="4" id="KW-1185">Reference proteome</keyword>
<protein>
    <submittedName>
        <fullName evidence="3">Uncharacterized protein</fullName>
    </submittedName>
</protein>
<comment type="caution">
    <text evidence="3">The sequence shown here is derived from an EMBL/GenBank/DDBJ whole genome shotgun (WGS) entry which is preliminary data.</text>
</comment>
<keyword evidence="2" id="KW-0812">Transmembrane</keyword>